<gene>
    <name evidence="1" type="ORF">GCM10022232_57610</name>
</gene>
<comment type="caution">
    <text evidence="1">The sequence shown here is derived from an EMBL/GenBank/DDBJ whole genome shotgun (WGS) entry which is preliminary data.</text>
</comment>
<evidence type="ECO:0000313" key="1">
    <source>
        <dbReference type="EMBL" id="GAA4009333.1"/>
    </source>
</evidence>
<keyword evidence="2" id="KW-1185">Reference proteome</keyword>
<reference evidence="2" key="1">
    <citation type="journal article" date="2019" name="Int. J. Syst. Evol. Microbiol.">
        <title>The Global Catalogue of Microorganisms (GCM) 10K type strain sequencing project: providing services to taxonomists for standard genome sequencing and annotation.</title>
        <authorList>
            <consortium name="The Broad Institute Genomics Platform"/>
            <consortium name="The Broad Institute Genome Sequencing Center for Infectious Disease"/>
            <person name="Wu L."/>
            <person name="Ma J."/>
        </authorList>
    </citation>
    <scope>NUCLEOTIDE SEQUENCE [LARGE SCALE GENOMIC DNA]</scope>
    <source>
        <strain evidence="2">JCM 16924</strain>
    </source>
</reference>
<name>A0ABP7SBN6_9ACTN</name>
<accession>A0ABP7SBN6</accession>
<sequence length="55" mass="5952">MLVRLLLEGCDQFEDPELMVEGPVEPTHHHVHTAMRAPNGGGCGMAVIHESESDA</sequence>
<organism evidence="1 2">
    <name type="scientific">Streptomyces plumbiresistens</name>
    <dbReference type="NCBI Taxonomy" id="511811"/>
    <lineage>
        <taxon>Bacteria</taxon>
        <taxon>Bacillati</taxon>
        <taxon>Actinomycetota</taxon>
        <taxon>Actinomycetes</taxon>
        <taxon>Kitasatosporales</taxon>
        <taxon>Streptomycetaceae</taxon>
        <taxon>Streptomyces</taxon>
    </lineage>
</organism>
<protein>
    <submittedName>
        <fullName evidence="1">Uncharacterized protein</fullName>
    </submittedName>
</protein>
<dbReference type="EMBL" id="BAAAZX010000018">
    <property type="protein sequence ID" value="GAA4009333.1"/>
    <property type="molecule type" value="Genomic_DNA"/>
</dbReference>
<evidence type="ECO:0000313" key="2">
    <source>
        <dbReference type="Proteomes" id="UP001500456"/>
    </source>
</evidence>
<proteinExistence type="predicted"/>
<dbReference type="Proteomes" id="UP001500456">
    <property type="component" value="Unassembled WGS sequence"/>
</dbReference>